<dbReference type="SUPFAM" id="SSF51430">
    <property type="entry name" value="NAD(P)-linked oxidoreductase"/>
    <property type="match status" value="1"/>
</dbReference>
<evidence type="ECO:0000313" key="3">
    <source>
        <dbReference type="EMBL" id="CAE7228578.1"/>
    </source>
</evidence>
<dbReference type="EMBL" id="CAJNJA010007753">
    <property type="protein sequence ID" value="CAE7228578.1"/>
    <property type="molecule type" value="Genomic_DNA"/>
</dbReference>
<evidence type="ECO:0000313" key="4">
    <source>
        <dbReference type="Proteomes" id="UP000601435"/>
    </source>
</evidence>
<dbReference type="Pfam" id="PF00248">
    <property type="entry name" value="Aldo_ket_red"/>
    <property type="match status" value="1"/>
</dbReference>
<dbReference type="Proteomes" id="UP000601435">
    <property type="component" value="Unassembled WGS sequence"/>
</dbReference>
<dbReference type="OrthoDB" id="433192at2759"/>
<comment type="caution">
    <text evidence="3">The sequence shown here is derived from an EMBL/GenBank/DDBJ whole genome shotgun (WGS) entry which is preliminary data.</text>
</comment>
<organism evidence="3 4">
    <name type="scientific">Symbiodinium necroappetens</name>
    <dbReference type="NCBI Taxonomy" id="1628268"/>
    <lineage>
        <taxon>Eukaryota</taxon>
        <taxon>Sar</taxon>
        <taxon>Alveolata</taxon>
        <taxon>Dinophyceae</taxon>
        <taxon>Suessiales</taxon>
        <taxon>Symbiodiniaceae</taxon>
        <taxon>Symbiodinium</taxon>
    </lineage>
</organism>
<sequence length="622" mass="66837">MPAFNATQAGPVRCTIGAVGERVHNAPAPEAGNRGEGLRLSPRVPTPVQGAQQSYVYVGVPGGLQTTSSTATQARQSLGRRMWKSGNGKIKLHTTTTTQCQLCCNMAALQVLPVRPAPAAAPGVASTQRSARQGPAADATKPRAALALVAIGGWVAVQRRHAAAARAVRGAEGEVSSTSQSATTTARRRLLGAAGAAAVAQQAPVLARTSKTPKPPQPTNEVVQTVDGIRQKRLGNSDLVVSELALGTQRWVSADFNAPDEAQCLAFLDRAVLGSGVNLVDTAEQYPIPSDNARPEGLCEEVIGRWMAKEAGRRRKLVIATKITGGFNVTPKNIRDDCEGSLKRLGTDYIDVYQTHWPSRYSPQANWGQSLTYNYSVEEFGGMGMEGASFEELCSSMGALIKEGKIRGWGLCNDNAFGLTACCETAKRLGVPPPISFQGDYSMIDRKSEENGVFEAASPVHENVGFMAYNALAGGMLTGKYMDKPAALDSPSEDAAEKLMKNPRGRMDTYGWGGTLYRYRSEAAVEAIAAYSALAKRAGISLTELSLRWCRSRRGCTTVLLGTSNMAQLEEDLRFFQNKDPLPRDLLWEIDRVHMRNRLPIFSSKHVDSSWQGAGEIGEPIP</sequence>
<dbReference type="PANTHER" id="PTHR43364">
    <property type="entry name" value="NADH-SPECIFIC METHYLGLYOXAL REDUCTASE-RELATED"/>
    <property type="match status" value="1"/>
</dbReference>
<dbReference type="GO" id="GO:0016491">
    <property type="term" value="F:oxidoreductase activity"/>
    <property type="evidence" value="ECO:0007669"/>
    <property type="project" value="UniProtKB-KW"/>
</dbReference>
<proteinExistence type="predicted"/>
<gene>
    <name evidence="3" type="primary">tas</name>
    <name evidence="3" type="ORF">SNEC2469_LOCUS3388</name>
</gene>
<evidence type="ECO:0000259" key="2">
    <source>
        <dbReference type="Pfam" id="PF00248"/>
    </source>
</evidence>
<dbReference type="CDD" id="cd19094">
    <property type="entry name" value="AKR_Tas-like"/>
    <property type="match status" value="1"/>
</dbReference>
<dbReference type="InterPro" id="IPR023210">
    <property type="entry name" value="NADP_OxRdtase_dom"/>
</dbReference>
<feature type="domain" description="NADP-dependent oxidoreductase" evidence="2">
    <location>
        <begin position="243"/>
        <end position="587"/>
    </location>
</feature>
<dbReference type="InterPro" id="IPR036812">
    <property type="entry name" value="NAD(P)_OxRdtase_dom_sf"/>
</dbReference>
<name>A0A812KJD4_9DINO</name>
<dbReference type="Gene3D" id="3.20.20.100">
    <property type="entry name" value="NADP-dependent oxidoreductase domain"/>
    <property type="match status" value="1"/>
</dbReference>
<dbReference type="PANTHER" id="PTHR43364:SF4">
    <property type="entry name" value="NAD(P)-LINKED OXIDOREDUCTASE SUPERFAMILY PROTEIN"/>
    <property type="match status" value="1"/>
</dbReference>
<reference evidence="3" key="1">
    <citation type="submission" date="2021-02" db="EMBL/GenBank/DDBJ databases">
        <authorList>
            <person name="Dougan E. K."/>
            <person name="Rhodes N."/>
            <person name="Thang M."/>
            <person name="Chan C."/>
        </authorList>
    </citation>
    <scope>NUCLEOTIDE SEQUENCE</scope>
</reference>
<evidence type="ECO:0000256" key="1">
    <source>
        <dbReference type="ARBA" id="ARBA00023002"/>
    </source>
</evidence>
<keyword evidence="4" id="KW-1185">Reference proteome</keyword>
<keyword evidence="1" id="KW-0560">Oxidoreductase</keyword>
<protein>
    <submittedName>
        <fullName evidence="3">Tas protein</fullName>
    </submittedName>
</protein>
<dbReference type="InterPro" id="IPR050523">
    <property type="entry name" value="AKR_Detox_Biosynth"/>
</dbReference>
<accession>A0A812KJD4</accession>
<dbReference type="AlphaFoldDB" id="A0A812KJD4"/>